<gene>
    <name evidence="3" type="primary">pseB</name>
    <name evidence="3" type="ORF">ACFSKO_14635</name>
</gene>
<dbReference type="PANTHER" id="PTHR43318">
    <property type="entry name" value="UDP-N-ACETYLGLUCOSAMINE 4,6-DEHYDRATASE"/>
    <property type="match status" value="1"/>
</dbReference>
<dbReference type="Pfam" id="PF02719">
    <property type="entry name" value="Polysacc_synt_2"/>
    <property type="match status" value="1"/>
</dbReference>
<evidence type="ECO:0000313" key="3">
    <source>
        <dbReference type="EMBL" id="MFD2206865.1"/>
    </source>
</evidence>
<comment type="similarity">
    <text evidence="1">Belongs to the polysaccharide synthase family.</text>
</comment>
<dbReference type="Proteomes" id="UP001597294">
    <property type="component" value="Unassembled WGS sequence"/>
</dbReference>
<sequence>MVEINGSSILVTGGTGSFGQKFVKLLLEKYSPRRVVVFSRDELKQYEMAQKINHPNLRYFIGDVRDEARLRRALNGIDIVIHAAALKQVPAAEYNPMECIKTNVLGAENIINACIDTGVKKVLALSTDKAVNPMNLYGATKLCSDKLFVAGNNLSPQGGTIFSVVRYGNVVGSRGSVIPFYKEVMKTGKLPITDVRMTRFWLTLEEGAAFVEKSIELMRGGEVFIPKIPSMKITDLATAIAPECEHEIIGIRPGEKLHEIMVPSDEARNTREYDNFYIIQPANHNWGAENANSYAGEDGKPVAEDFAYTSDNNTEWYDAEQLRRVID</sequence>
<dbReference type="PANTHER" id="PTHR43318:SF2">
    <property type="entry name" value="UDP-N-ACETYLGLUCOSAMINE 4,6-DEHYDRATASE (INVERTING)"/>
    <property type="match status" value="1"/>
</dbReference>
<evidence type="ECO:0000313" key="4">
    <source>
        <dbReference type="Proteomes" id="UP001597294"/>
    </source>
</evidence>
<dbReference type="InterPro" id="IPR020025">
    <property type="entry name" value="PseB"/>
</dbReference>
<organism evidence="3 4">
    <name type="scientific">Kiloniella antarctica</name>
    <dbReference type="NCBI Taxonomy" id="1550907"/>
    <lineage>
        <taxon>Bacteria</taxon>
        <taxon>Pseudomonadati</taxon>
        <taxon>Pseudomonadota</taxon>
        <taxon>Alphaproteobacteria</taxon>
        <taxon>Rhodospirillales</taxon>
        <taxon>Kiloniellaceae</taxon>
        <taxon>Kiloniella</taxon>
    </lineage>
</organism>
<accession>A0ABW5BN40</accession>
<dbReference type="Gene3D" id="3.40.50.720">
    <property type="entry name" value="NAD(P)-binding Rossmann-like Domain"/>
    <property type="match status" value="1"/>
</dbReference>
<dbReference type="SUPFAM" id="SSF51735">
    <property type="entry name" value="NAD(P)-binding Rossmann-fold domains"/>
    <property type="match status" value="1"/>
</dbReference>
<dbReference type="NCBIfam" id="TIGR03589">
    <property type="entry name" value="PseB"/>
    <property type="match status" value="1"/>
</dbReference>
<dbReference type="RefSeq" id="WP_380252921.1">
    <property type="nucleotide sequence ID" value="NZ_JBHUII010000007.1"/>
</dbReference>
<dbReference type="GO" id="GO:0016829">
    <property type="term" value="F:lyase activity"/>
    <property type="evidence" value="ECO:0007669"/>
    <property type="project" value="UniProtKB-KW"/>
</dbReference>
<evidence type="ECO:0000259" key="2">
    <source>
        <dbReference type="Pfam" id="PF02719"/>
    </source>
</evidence>
<name>A0ABW5BN40_9PROT</name>
<evidence type="ECO:0000256" key="1">
    <source>
        <dbReference type="ARBA" id="ARBA00007430"/>
    </source>
</evidence>
<comment type="caution">
    <text evidence="3">The sequence shown here is derived from an EMBL/GenBank/DDBJ whole genome shotgun (WGS) entry which is preliminary data.</text>
</comment>
<proteinExistence type="inferred from homology"/>
<feature type="domain" description="Polysaccharide biosynthesis protein CapD-like" evidence="2">
    <location>
        <begin position="9"/>
        <end position="280"/>
    </location>
</feature>
<dbReference type="CDD" id="cd05237">
    <property type="entry name" value="UDP_invert_4-6DH_SDR_e"/>
    <property type="match status" value="1"/>
</dbReference>
<dbReference type="InterPro" id="IPR003869">
    <property type="entry name" value="Polysac_CapD-like"/>
</dbReference>
<dbReference type="InterPro" id="IPR036291">
    <property type="entry name" value="NAD(P)-bd_dom_sf"/>
</dbReference>
<dbReference type="EMBL" id="JBHUII010000007">
    <property type="protein sequence ID" value="MFD2206865.1"/>
    <property type="molecule type" value="Genomic_DNA"/>
</dbReference>
<protein>
    <submittedName>
        <fullName evidence="3">UDP-N-acetylglucosamine 4,6-dehydratase (Inverting)</fullName>
        <ecNumber evidence="3">4.2.1.115</ecNumber>
    </submittedName>
</protein>
<dbReference type="InterPro" id="IPR051203">
    <property type="entry name" value="Polysaccharide_Synthase-Rel"/>
</dbReference>
<keyword evidence="3" id="KW-0456">Lyase</keyword>
<keyword evidence="4" id="KW-1185">Reference proteome</keyword>
<dbReference type="EC" id="4.2.1.115" evidence="3"/>
<reference evidence="4" key="1">
    <citation type="journal article" date="2019" name="Int. J. Syst. Evol. Microbiol.">
        <title>The Global Catalogue of Microorganisms (GCM) 10K type strain sequencing project: providing services to taxonomists for standard genome sequencing and annotation.</title>
        <authorList>
            <consortium name="The Broad Institute Genomics Platform"/>
            <consortium name="The Broad Institute Genome Sequencing Center for Infectious Disease"/>
            <person name="Wu L."/>
            <person name="Ma J."/>
        </authorList>
    </citation>
    <scope>NUCLEOTIDE SEQUENCE [LARGE SCALE GENOMIC DNA]</scope>
    <source>
        <strain evidence="4">CGMCC 4.7192</strain>
    </source>
</reference>